<protein>
    <submittedName>
        <fullName evidence="1">Uncharacterized protein</fullName>
    </submittedName>
</protein>
<dbReference type="Proteomes" id="UP001380365">
    <property type="component" value="Unassembled WGS sequence"/>
</dbReference>
<accession>A0ABU8Q4M4</accession>
<sequence length="60" mass="6531">MTAILSALIGRDAGVEAEIFRLLRALADEQSSDDWPAVEHIAVAALRRFLTRPPAGWQAS</sequence>
<name>A0ABU8Q4M4_9SPHN</name>
<evidence type="ECO:0000313" key="2">
    <source>
        <dbReference type="Proteomes" id="UP001380365"/>
    </source>
</evidence>
<comment type="caution">
    <text evidence="1">The sequence shown here is derived from an EMBL/GenBank/DDBJ whole genome shotgun (WGS) entry which is preliminary data.</text>
</comment>
<keyword evidence="2" id="KW-1185">Reference proteome</keyword>
<organism evidence="1 2">
    <name type="scientific">Sphingomonas molluscorum</name>
    <dbReference type="NCBI Taxonomy" id="418184"/>
    <lineage>
        <taxon>Bacteria</taxon>
        <taxon>Pseudomonadati</taxon>
        <taxon>Pseudomonadota</taxon>
        <taxon>Alphaproteobacteria</taxon>
        <taxon>Sphingomonadales</taxon>
        <taxon>Sphingomonadaceae</taxon>
        <taxon>Sphingomonas</taxon>
    </lineage>
</organism>
<dbReference type="EMBL" id="JBBGZA010000001">
    <property type="protein sequence ID" value="MEJ5094693.1"/>
    <property type="molecule type" value="Genomic_DNA"/>
</dbReference>
<reference evidence="1 2" key="1">
    <citation type="submission" date="2023-12" db="EMBL/GenBank/DDBJ databases">
        <title>Gut-associated functions are favored during microbiome assembly across C. elegans life.</title>
        <authorList>
            <person name="Zimmermann J."/>
        </authorList>
    </citation>
    <scope>NUCLEOTIDE SEQUENCE [LARGE SCALE GENOMIC DNA]</scope>
    <source>
        <strain evidence="1 2">JUb134</strain>
    </source>
</reference>
<proteinExistence type="predicted"/>
<gene>
    <name evidence="1" type="ORF">WH159_09095</name>
</gene>
<evidence type="ECO:0000313" key="1">
    <source>
        <dbReference type="EMBL" id="MEJ5094693.1"/>
    </source>
</evidence>
<dbReference type="RefSeq" id="WP_132883577.1">
    <property type="nucleotide sequence ID" value="NZ_JBBGZA010000001.1"/>
</dbReference>